<dbReference type="EMBL" id="VWMK01000015">
    <property type="protein sequence ID" value="KAA3762375.1"/>
    <property type="molecule type" value="Genomic_DNA"/>
</dbReference>
<keyword evidence="1" id="KW-0812">Transmembrane</keyword>
<dbReference type="AlphaFoldDB" id="A0A7J4XGH5"/>
<proteinExistence type="predicted"/>
<keyword evidence="1" id="KW-1133">Transmembrane helix</keyword>
<dbReference type="Proteomes" id="UP000422221">
    <property type="component" value="Unassembled WGS sequence"/>
</dbReference>
<dbReference type="SUPFAM" id="SSF56925">
    <property type="entry name" value="OMPA-like"/>
    <property type="match status" value="1"/>
</dbReference>
<name>A0A7J4XGH5_9BACE</name>
<evidence type="ECO:0000313" key="2">
    <source>
        <dbReference type="EMBL" id="KAA3762375.1"/>
    </source>
</evidence>
<gene>
    <name evidence="2" type="ORF">F3F73_14880</name>
</gene>
<sequence>MKRENDEITDLFRSRLGHAEMTVREGFWEELNEDVAACCQQRRRVLFFRVVAAASVLLVLAASSAAFWFFSPKEEMEEAFTQLAVSGVGTLDGDRVNQSFSPSRTEPVLHKPTPGKMAVLSHADEEDDDSVSVTLSVSFSFSATATNNGYVRDRNAGDNIWKTSSGNDDIAPVAVEKEPDMASVVSKVEKKRTWAVKTTVGTALPAEKRKYKMPVMAGVTIEKRLGEYLGIETGLAYSNLRANGQGLHYLGIPVKMNVYLADLKKFDLYVSIGAVADKCIAGAPSNNFKNEPVQLAVTAGVGVSYKVNDRIALFAEPGVSHHFDTDSRIETIRTKRPTNFNLLCGLRMTY</sequence>
<dbReference type="InterPro" id="IPR011250">
    <property type="entry name" value="OMP/PagP_B-barrel"/>
</dbReference>
<organism evidence="2 3">
    <name type="scientific">Bacteroides salyersiae</name>
    <dbReference type="NCBI Taxonomy" id="291644"/>
    <lineage>
        <taxon>Bacteria</taxon>
        <taxon>Pseudomonadati</taxon>
        <taxon>Bacteroidota</taxon>
        <taxon>Bacteroidia</taxon>
        <taxon>Bacteroidales</taxon>
        <taxon>Bacteroidaceae</taxon>
        <taxon>Bacteroides</taxon>
    </lineage>
</organism>
<reference evidence="2 3" key="1">
    <citation type="journal article" date="2019" name="Nat. Med.">
        <title>A library of human gut bacterial isolates paired with longitudinal multiomics data enables mechanistic microbiome research.</title>
        <authorList>
            <person name="Poyet M."/>
            <person name="Groussin M."/>
            <person name="Gibbons S.M."/>
            <person name="Avila-Pacheco J."/>
            <person name="Jiang X."/>
            <person name="Kearney S.M."/>
            <person name="Perrotta A.R."/>
            <person name="Berdy B."/>
            <person name="Zhao S."/>
            <person name="Lieberman T.D."/>
            <person name="Swanson P.K."/>
            <person name="Smith M."/>
            <person name="Roesemann S."/>
            <person name="Alexander J.E."/>
            <person name="Rich S.A."/>
            <person name="Livny J."/>
            <person name="Vlamakis H."/>
            <person name="Clish C."/>
            <person name="Bullock K."/>
            <person name="Deik A."/>
            <person name="Scott J."/>
            <person name="Pierce K.A."/>
            <person name="Xavier R.J."/>
            <person name="Alm E.J."/>
        </authorList>
    </citation>
    <scope>NUCLEOTIDE SEQUENCE [LARGE SCALE GENOMIC DNA]</scope>
    <source>
        <strain evidence="2 3">BIOML-A10</strain>
    </source>
</reference>
<protein>
    <submittedName>
        <fullName evidence="2">Porin family protein</fullName>
    </submittedName>
</protein>
<accession>A0A7J4XGH5</accession>
<feature type="transmembrane region" description="Helical" evidence="1">
    <location>
        <begin position="46"/>
        <end position="70"/>
    </location>
</feature>
<dbReference type="RefSeq" id="WP_130059452.1">
    <property type="nucleotide sequence ID" value="NZ_JADNPJ010000012.1"/>
</dbReference>
<evidence type="ECO:0000256" key="1">
    <source>
        <dbReference type="SAM" id="Phobius"/>
    </source>
</evidence>
<evidence type="ECO:0000313" key="3">
    <source>
        <dbReference type="Proteomes" id="UP000422221"/>
    </source>
</evidence>
<comment type="caution">
    <text evidence="2">The sequence shown here is derived from an EMBL/GenBank/DDBJ whole genome shotgun (WGS) entry which is preliminary data.</text>
</comment>
<keyword evidence="1" id="KW-0472">Membrane</keyword>
<dbReference type="Gene3D" id="2.40.160.20">
    <property type="match status" value="1"/>
</dbReference>